<evidence type="ECO:0008006" key="3">
    <source>
        <dbReference type="Google" id="ProtNLM"/>
    </source>
</evidence>
<keyword evidence="2" id="KW-1185">Reference proteome</keyword>
<protein>
    <recommendedName>
        <fullName evidence="3">Per a allergen</fullName>
    </recommendedName>
</protein>
<proteinExistence type="predicted"/>
<dbReference type="EMBL" id="JAJSOF020000003">
    <property type="protein sequence ID" value="KAJ4449457.1"/>
    <property type="molecule type" value="Genomic_DNA"/>
</dbReference>
<name>A0ABQ8TS01_PERAM</name>
<sequence>MQFSISTFMQFTYEAQLPGCIVARNFIDSMITHTFQLSQPGNPVPVLATSLAYPAGYVPMKLATLSDIKKLFRYIPEEYKEFYQEVCDLPVREQVED</sequence>
<evidence type="ECO:0000313" key="1">
    <source>
        <dbReference type="EMBL" id="KAJ4449457.1"/>
    </source>
</evidence>
<dbReference type="Proteomes" id="UP001148838">
    <property type="component" value="Unassembled WGS sequence"/>
</dbReference>
<organism evidence="1 2">
    <name type="scientific">Periplaneta americana</name>
    <name type="common">American cockroach</name>
    <name type="synonym">Blatta americana</name>
    <dbReference type="NCBI Taxonomy" id="6978"/>
    <lineage>
        <taxon>Eukaryota</taxon>
        <taxon>Metazoa</taxon>
        <taxon>Ecdysozoa</taxon>
        <taxon>Arthropoda</taxon>
        <taxon>Hexapoda</taxon>
        <taxon>Insecta</taxon>
        <taxon>Pterygota</taxon>
        <taxon>Neoptera</taxon>
        <taxon>Polyneoptera</taxon>
        <taxon>Dictyoptera</taxon>
        <taxon>Blattodea</taxon>
        <taxon>Blattoidea</taxon>
        <taxon>Blattidae</taxon>
        <taxon>Blattinae</taxon>
        <taxon>Periplaneta</taxon>
    </lineage>
</organism>
<accession>A0ABQ8TS01</accession>
<comment type="caution">
    <text evidence="1">The sequence shown here is derived from an EMBL/GenBank/DDBJ whole genome shotgun (WGS) entry which is preliminary data.</text>
</comment>
<reference evidence="1 2" key="1">
    <citation type="journal article" date="2022" name="Allergy">
        <title>Genome assembly and annotation of Periplaneta americana reveal a comprehensive cockroach allergen profile.</title>
        <authorList>
            <person name="Wang L."/>
            <person name="Xiong Q."/>
            <person name="Saelim N."/>
            <person name="Wang L."/>
            <person name="Nong W."/>
            <person name="Wan A.T."/>
            <person name="Shi M."/>
            <person name="Liu X."/>
            <person name="Cao Q."/>
            <person name="Hui J.H.L."/>
            <person name="Sookrung N."/>
            <person name="Leung T.F."/>
            <person name="Tungtrongchitr A."/>
            <person name="Tsui S.K.W."/>
        </authorList>
    </citation>
    <scope>NUCLEOTIDE SEQUENCE [LARGE SCALE GENOMIC DNA]</scope>
    <source>
        <strain evidence="1">PWHHKU_190912</strain>
    </source>
</reference>
<evidence type="ECO:0000313" key="2">
    <source>
        <dbReference type="Proteomes" id="UP001148838"/>
    </source>
</evidence>
<gene>
    <name evidence="1" type="ORF">ANN_00856</name>
</gene>